<keyword evidence="4" id="KW-1185">Reference proteome</keyword>
<gene>
    <name evidence="3" type="ORF">PXEA_LOCUS1762</name>
</gene>
<evidence type="ECO:0000256" key="2">
    <source>
        <dbReference type="SAM" id="SignalP"/>
    </source>
</evidence>
<dbReference type="EMBL" id="CAAALY010003675">
    <property type="protein sequence ID" value="VEL08322.1"/>
    <property type="molecule type" value="Genomic_DNA"/>
</dbReference>
<organism evidence="3 4">
    <name type="scientific">Protopolystoma xenopodis</name>
    <dbReference type="NCBI Taxonomy" id="117903"/>
    <lineage>
        <taxon>Eukaryota</taxon>
        <taxon>Metazoa</taxon>
        <taxon>Spiralia</taxon>
        <taxon>Lophotrochozoa</taxon>
        <taxon>Platyhelminthes</taxon>
        <taxon>Monogenea</taxon>
        <taxon>Polyopisthocotylea</taxon>
        <taxon>Polystomatidea</taxon>
        <taxon>Polystomatidae</taxon>
        <taxon>Protopolystoma</taxon>
    </lineage>
</organism>
<dbReference type="Proteomes" id="UP000784294">
    <property type="component" value="Unassembled WGS sequence"/>
</dbReference>
<feature type="compositionally biased region" description="Polar residues" evidence="1">
    <location>
        <begin position="106"/>
        <end position="121"/>
    </location>
</feature>
<keyword evidence="2" id="KW-0732">Signal</keyword>
<comment type="caution">
    <text evidence="3">The sequence shown here is derived from an EMBL/GenBank/DDBJ whole genome shotgun (WGS) entry which is preliminary data.</text>
</comment>
<feature type="region of interest" description="Disordered" evidence="1">
    <location>
        <begin position="102"/>
        <end position="135"/>
    </location>
</feature>
<sequence>MRLWLHLHTPPGCSILVIIVTLNILDAEVHRCCSSLDMLFPLSCRYVIMGCVQLAQIACGPAKLLGQWETRFHITHPRAHLIEFYNDAHFDMQNESDVGLPLGKSYLSSDQKSPGQMNNSWGGQGREESKMGPAY</sequence>
<evidence type="ECO:0000313" key="3">
    <source>
        <dbReference type="EMBL" id="VEL08322.1"/>
    </source>
</evidence>
<proteinExistence type="predicted"/>
<name>A0A448WCE3_9PLAT</name>
<evidence type="ECO:0000256" key="1">
    <source>
        <dbReference type="SAM" id="MobiDB-lite"/>
    </source>
</evidence>
<accession>A0A448WCE3</accession>
<dbReference type="AlphaFoldDB" id="A0A448WCE3"/>
<reference evidence="3" key="1">
    <citation type="submission" date="2018-11" db="EMBL/GenBank/DDBJ databases">
        <authorList>
            <consortium name="Pathogen Informatics"/>
        </authorList>
    </citation>
    <scope>NUCLEOTIDE SEQUENCE</scope>
</reference>
<feature type="signal peptide" evidence="2">
    <location>
        <begin position="1"/>
        <end position="27"/>
    </location>
</feature>
<feature type="compositionally biased region" description="Basic and acidic residues" evidence="1">
    <location>
        <begin position="125"/>
        <end position="135"/>
    </location>
</feature>
<feature type="chain" id="PRO_5019464306" evidence="2">
    <location>
        <begin position="28"/>
        <end position="135"/>
    </location>
</feature>
<evidence type="ECO:0000313" key="4">
    <source>
        <dbReference type="Proteomes" id="UP000784294"/>
    </source>
</evidence>
<protein>
    <submittedName>
        <fullName evidence="3">Uncharacterized protein</fullName>
    </submittedName>
</protein>